<geneLocation type="plasmid" evidence="1">
    <name>p17-15-vir-like</name>
</geneLocation>
<dbReference type="AlphaFoldDB" id="A0A8B0SXN3"/>
<keyword evidence="1" id="KW-0614">Plasmid</keyword>
<evidence type="ECO:0000313" key="1">
    <source>
        <dbReference type="EMBL" id="QTX14707.1"/>
    </source>
</evidence>
<dbReference type="InterPro" id="IPR029045">
    <property type="entry name" value="ClpP/crotonase-like_dom_sf"/>
</dbReference>
<name>A0A8B0SXN3_KLEPN</name>
<sequence length="92" mass="10752">MTKPRPFCIVSYSTKMHDQFINDVEAGRKGKLLSREQADKEQLYTGRFWLGDRAKQFGLIDDTATSTEVRERLSIVFGTTRFSRLQRAKKHR</sequence>
<organism evidence="1">
    <name type="scientific">Klebsiella pneumoniae</name>
    <dbReference type="NCBI Taxonomy" id="573"/>
    <lineage>
        <taxon>Bacteria</taxon>
        <taxon>Pseudomonadati</taxon>
        <taxon>Pseudomonadota</taxon>
        <taxon>Gammaproteobacteria</taxon>
        <taxon>Enterobacterales</taxon>
        <taxon>Enterobacteriaceae</taxon>
        <taxon>Klebsiella/Raoultella group</taxon>
        <taxon>Klebsiella</taxon>
        <taxon>Klebsiella pneumoniae complex</taxon>
    </lineage>
</organism>
<proteinExistence type="predicted"/>
<accession>A0A8B0SXN3</accession>
<reference evidence="1" key="1">
    <citation type="submission" date="2020-01" db="EMBL/GenBank/DDBJ databases">
        <authorList>
            <person name="Qin S."/>
        </authorList>
    </citation>
    <scope>NUCLEOTIDE SEQUENCE</scope>
    <source>
        <strain evidence="1">CVir17-16-YZ6g</strain>
        <plasmid evidence="1">p17-15-vir-like</plasmid>
    </source>
</reference>
<protein>
    <submittedName>
        <fullName evidence="1">Putative peptidase</fullName>
    </submittedName>
</protein>
<dbReference type="SUPFAM" id="SSF52096">
    <property type="entry name" value="ClpP/crotonase"/>
    <property type="match status" value="1"/>
</dbReference>
<dbReference type="EMBL" id="MN956836">
    <property type="protein sequence ID" value="QTX14707.1"/>
    <property type="molecule type" value="Genomic_DNA"/>
</dbReference>